<dbReference type="PANTHER" id="PTHR31901">
    <property type="entry name" value="GH3 DOMAIN-CONTAINING PROTEIN"/>
    <property type="match status" value="1"/>
</dbReference>
<feature type="domain" description="GH3 middle" evidence="1">
    <location>
        <begin position="291"/>
        <end position="350"/>
    </location>
</feature>
<dbReference type="GO" id="GO:0016881">
    <property type="term" value="F:acid-amino acid ligase activity"/>
    <property type="evidence" value="ECO:0007669"/>
    <property type="project" value="TreeGrafter"/>
</dbReference>
<keyword evidence="4" id="KW-1185">Reference proteome</keyword>
<organism evidence="3 4">
    <name type="scientific">Flavobacterium piscinae</name>
    <dbReference type="NCBI Taxonomy" id="2506424"/>
    <lineage>
        <taxon>Bacteria</taxon>
        <taxon>Pseudomonadati</taxon>
        <taxon>Bacteroidota</taxon>
        <taxon>Flavobacteriia</taxon>
        <taxon>Flavobacteriales</taxon>
        <taxon>Flavobacteriaceae</taxon>
        <taxon>Flavobacterium</taxon>
    </lineage>
</organism>
<protein>
    <submittedName>
        <fullName evidence="3">GH3 auxin-responsive promoter family protein</fullName>
    </submittedName>
</protein>
<dbReference type="Pfam" id="PF23572">
    <property type="entry name" value="GH3_C"/>
    <property type="match status" value="1"/>
</dbReference>
<dbReference type="Pfam" id="PF03321">
    <property type="entry name" value="GH3"/>
    <property type="match status" value="1"/>
</dbReference>
<evidence type="ECO:0000313" key="3">
    <source>
        <dbReference type="EMBL" id="RXR33629.1"/>
    </source>
</evidence>
<dbReference type="InterPro" id="IPR004993">
    <property type="entry name" value="GH3"/>
</dbReference>
<name>A0A4Q1KW13_9FLAO</name>
<dbReference type="PANTHER" id="PTHR31901:SF9">
    <property type="entry name" value="GH3 DOMAIN-CONTAINING PROTEIN"/>
    <property type="match status" value="1"/>
</dbReference>
<dbReference type="Proteomes" id="UP000289734">
    <property type="component" value="Unassembled WGS sequence"/>
</dbReference>
<sequence>MRIKVLAAKLFAKKIAKETKKWASKPVETQQKVFQNLIKEASKTKFGKDHHFEKIKTFQDFAEKVPVRDYEALRDYVDLVVEGKSDVLWKGKPIYFAKTSGTTSGAKYIPLTKESIPFHIQAARNALLSYIHETGNADFVKGKMIFLQGSPILEEKNGIKLGRLSGIVAHYVPKYLLKNRMPSWETNCIDDWETKVNAIVDETIKEDMTVISGIPAWVQMYFEKLHEKSGKKVGELFKNFSLYVYGGVNFEPYRAKFENLIGRKVDSVELFPASEGFFAYQDKQNEKGMLLLLNAGMFYEFIKTDEFFTENPKRYTIGEVELGVNYALIISTNAGLWAYNIGDTVQFTSLKPHRVIVSGRIKHFISAFGEHVIGKEAEHALKEAMEETTIRVNEFTVAPQISPETGLPYHEWFIEFENEPDNLEAFALKIDNAMRKQNTYYDDLIVGKVLRTLVITKVAQNGFQEYMKSIGKLGGQNKLPRLSNDRKIADFLNQYKKT</sequence>
<dbReference type="RefSeq" id="WP_129463729.1">
    <property type="nucleotide sequence ID" value="NZ_SBKQ01000004.1"/>
</dbReference>
<dbReference type="InterPro" id="IPR055377">
    <property type="entry name" value="GH3_M"/>
</dbReference>
<dbReference type="OrthoDB" id="5678283at2"/>
<evidence type="ECO:0000259" key="1">
    <source>
        <dbReference type="Pfam" id="PF23571"/>
    </source>
</evidence>
<dbReference type="GO" id="GO:0005737">
    <property type="term" value="C:cytoplasm"/>
    <property type="evidence" value="ECO:0007669"/>
    <property type="project" value="TreeGrafter"/>
</dbReference>
<dbReference type="InterPro" id="IPR055378">
    <property type="entry name" value="GH3_C"/>
</dbReference>
<dbReference type="AlphaFoldDB" id="A0A4Q1KW13"/>
<comment type="caution">
    <text evidence="3">The sequence shown here is derived from an EMBL/GenBank/DDBJ whole genome shotgun (WGS) entry which is preliminary data.</text>
</comment>
<evidence type="ECO:0000313" key="4">
    <source>
        <dbReference type="Proteomes" id="UP000289734"/>
    </source>
</evidence>
<proteinExistence type="predicted"/>
<evidence type="ECO:0000259" key="2">
    <source>
        <dbReference type="Pfam" id="PF23572"/>
    </source>
</evidence>
<accession>A0A4Q1KW13</accession>
<gene>
    <name evidence="3" type="ORF">EQG68_05230</name>
</gene>
<dbReference type="Pfam" id="PF23571">
    <property type="entry name" value="GH3_M"/>
    <property type="match status" value="1"/>
</dbReference>
<feature type="domain" description="GH3 C-terminal" evidence="2">
    <location>
        <begin position="376"/>
        <end position="487"/>
    </location>
</feature>
<reference evidence="4" key="1">
    <citation type="submission" date="2019-01" db="EMBL/GenBank/DDBJ databases">
        <title>Cytophagaceae bacterium strain CAR-16.</title>
        <authorList>
            <person name="Chen W.-M."/>
        </authorList>
    </citation>
    <scope>NUCLEOTIDE SEQUENCE [LARGE SCALE GENOMIC DNA]</scope>
    <source>
        <strain evidence="4">ICH-30</strain>
    </source>
</reference>
<dbReference type="EMBL" id="SBKQ01000004">
    <property type="protein sequence ID" value="RXR33629.1"/>
    <property type="molecule type" value="Genomic_DNA"/>
</dbReference>